<dbReference type="SUPFAM" id="SSF51735">
    <property type="entry name" value="NAD(P)-binding Rossmann-fold domains"/>
    <property type="match status" value="1"/>
</dbReference>
<evidence type="ECO:0000313" key="2">
    <source>
        <dbReference type="Proteomes" id="UP000471751"/>
    </source>
</evidence>
<keyword evidence="2" id="KW-1185">Reference proteome</keyword>
<comment type="caution">
    <text evidence="1">The sequence shown here is derived from an EMBL/GenBank/DDBJ whole genome shotgun (WGS) entry which is preliminary data.</text>
</comment>
<dbReference type="AlphaFoldDB" id="A0A6I5RVX6"/>
<evidence type="ECO:0000313" key="1">
    <source>
        <dbReference type="EMBL" id="NES11919.1"/>
    </source>
</evidence>
<dbReference type="Gene3D" id="3.40.50.720">
    <property type="entry name" value="NAD(P)-binding Rossmann-like Domain"/>
    <property type="match status" value="1"/>
</dbReference>
<feature type="non-terminal residue" evidence="1">
    <location>
        <position position="43"/>
    </location>
</feature>
<sequence length="43" mass="4507">MIDWSAPESSHNGRVALVTGAARGIGLGIAAWLICEGWQVVLT</sequence>
<gene>
    <name evidence="1" type="ORF">G3O07_22795</name>
</gene>
<dbReference type="InterPro" id="IPR036291">
    <property type="entry name" value="NAD(P)-bd_dom_sf"/>
</dbReference>
<reference evidence="1 2" key="1">
    <citation type="submission" date="2020-02" db="EMBL/GenBank/DDBJ databases">
        <title>Broccoli isolated Pseudomonas sp.</title>
        <authorList>
            <person name="Fujikawa T."/>
            <person name="Sawada H."/>
        </authorList>
    </citation>
    <scope>NUCLEOTIDE SEQUENCE [LARGE SCALE GENOMIC DNA]</scope>
    <source>
        <strain evidence="1 2">JCM 32154</strain>
    </source>
</reference>
<dbReference type="Proteomes" id="UP000471751">
    <property type="component" value="Unassembled WGS sequence"/>
</dbReference>
<proteinExistence type="predicted"/>
<protein>
    <submittedName>
        <fullName evidence="1">Oxidoreductase</fullName>
    </submittedName>
</protein>
<accession>A0A6I5RVX6</accession>
<name>A0A6I5RVX6_9PSED</name>
<dbReference type="EMBL" id="JAAHBT010000352">
    <property type="protein sequence ID" value="NES11919.1"/>
    <property type="molecule type" value="Genomic_DNA"/>
</dbReference>
<organism evidence="1 2">
    <name type="scientific">Pseudomonas laurentiana</name>
    <dbReference type="NCBI Taxonomy" id="2364649"/>
    <lineage>
        <taxon>Bacteria</taxon>
        <taxon>Pseudomonadati</taxon>
        <taxon>Pseudomonadota</taxon>
        <taxon>Gammaproteobacteria</taxon>
        <taxon>Pseudomonadales</taxon>
        <taxon>Pseudomonadaceae</taxon>
        <taxon>Pseudomonas</taxon>
    </lineage>
</organism>